<feature type="transmembrane region" description="Helical" evidence="1">
    <location>
        <begin position="12"/>
        <end position="31"/>
    </location>
</feature>
<keyword evidence="1" id="KW-0472">Membrane</keyword>
<feature type="transmembrane region" description="Helical" evidence="1">
    <location>
        <begin position="92"/>
        <end position="115"/>
    </location>
</feature>
<dbReference type="RefSeq" id="WP_034684236.1">
    <property type="nucleotide sequence ID" value="NZ_CP023049.2"/>
</dbReference>
<evidence type="ECO:0000313" key="3">
    <source>
        <dbReference type="Proteomes" id="UP000028709"/>
    </source>
</evidence>
<proteinExistence type="predicted"/>
<dbReference type="STRING" id="558152.IQ37_09615"/>
<dbReference type="EMBL" id="JPRJ01000014">
    <property type="protein sequence ID" value="KFF28784.1"/>
    <property type="molecule type" value="Genomic_DNA"/>
</dbReference>
<dbReference type="KEGG" id="cpip:CJF12_15840"/>
<keyword evidence="3" id="KW-1185">Reference proteome</keyword>
<organism evidence="2 3">
    <name type="scientific">Chryseobacterium piperi</name>
    <dbReference type="NCBI Taxonomy" id="558152"/>
    <lineage>
        <taxon>Bacteria</taxon>
        <taxon>Pseudomonadati</taxon>
        <taxon>Bacteroidota</taxon>
        <taxon>Flavobacteriia</taxon>
        <taxon>Flavobacteriales</taxon>
        <taxon>Weeksellaceae</taxon>
        <taxon>Chryseobacterium group</taxon>
        <taxon>Chryseobacterium</taxon>
    </lineage>
</organism>
<comment type="caution">
    <text evidence="2">The sequence shown here is derived from an EMBL/GenBank/DDBJ whole genome shotgun (WGS) entry which is preliminary data.</text>
</comment>
<keyword evidence="1" id="KW-0812">Transmembrane</keyword>
<keyword evidence="1" id="KW-1133">Transmembrane helix</keyword>
<dbReference type="Proteomes" id="UP000028709">
    <property type="component" value="Unassembled WGS sequence"/>
</dbReference>
<dbReference type="OrthoDB" id="1262269at2"/>
<reference evidence="2 3" key="1">
    <citation type="submission" date="2014-07" db="EMBL/GenBank/DDBJ databases">
        <title>Genome of Chryseobacterium piperi CTM.</title>
        <authorList>
            <person name="Pipes S.E."/>
            <person name="Stropko S.J."/>
            <person name="Newman J.D."/>
        </authorList>
    </citation>
    <scope>NUCLEOTIDE SEQUENCE [LARGE SCALE GENOMIC DNA]</scope>
    <source>
        <strain evidence="2 3">CTM</strain>
    </source>
</reference>
<evidence type="ECO:0000313" key="2">
    <source>
        <dbReference type="EMBL" id="KFF28784.1"/>
    </source>
</evidence>
<evidence type="ECO:0000256" key="1">
    <source>
        <dbReference type="SAM" id="Phobius"/>
    </source>
</evidence>
<name>A0A086BIM0_9FLAO</name>
<accession>A0A086BIM0</accession>
<dbReference type="eggNOG" id="ENOG503118C">
    <property type="taxonomic scope" value="Bacteria"/>
</dbReference>
<protein>
    <recommendedName>
        <fullName evidence="4">DUF1648 domain-containing protein</fullName>
    </recommendedName>
</protein>
<sequence>MISKKIKLLFSIPVIIIIVYTGYLICQYHSIPDNIPIHGYSENTGGSGSKLFLFFPILLNIILLLLIWRIIKRPDKINFSFELKEEDKAKTYAITQMVLVIISIFITVILTVILFSDVVFSDL</sequence>
<evidence type="ECO:0008006" key="4">
    <source>
        <dbReference type="Google" id="ProtNLM"/>
    </source>
</evidence>
<gene>
    <name evidence="2" type="ORF">IQ37_09615</name>
</gene>
<dbReference type="AlphaFoldDB" id="A0A086BIM0"/>
<feature type="transmembrane region" description="Helical" evidence="1">
    <location>
        <begin position="51"/>
        <end position="71"/>
    </location>
</feature>